<dbReference type="EMBL" id="CAXAMN010028550">
    <property type="protein sequence ID" value="CAK9116920.1"/>
    <property type="molecule type" value="Genomic_DNA"/>
</dbReference>
<evidence type="ECO:0000313" key="5">
    <source>
        <dbReference type="Proteomes" id="UP001642484"/>
    </source>
</evidence>
<dbReference type="SMART" id="SM00054">
    <property type="entry name" value="EFh"/>
    <property type="match status" value="4"/>
</dbReference>
<evidence type="ECO:0000313" key="4">
    <source>
        <dbReference type="EMBL" id="CAK9116947.1"/>
    </source>
</evidence>
<dbReference type="SUPFAM" id="SSF47473">
    <property type="entry name" value="EF-hand"/>
    <property type="match status" value="1"/>
</dbReference>
<feature type="domain" description="EF-hand" evidence="2">
    <location>
        <begin position="98"/>
        <end position="133"/>
    </location>
</feature>
<evidence type="ECO:0000313" key="3">
    <source>
        <dbReference type="EMBL" id="CAK9116920.1"/>
    </source>
</evidence>
<dbReference type="Pfam" id="PF13499">
    <property type="entry name" value="EF-hand_7"/>
    <property type="match status" value="1"/>
</dbReference>
<dbReference type="CDD" id="cd00051">
    <property type="entry name" value="EFh"/>
    <property type="match status" value="1"/>
</dbReference>
<proteinExistence type="predicted"/>
<dbReference type="InterPro" id="IPR011992">
    <property type="entry name" value="EF-hand-dom_pair"/>
</dbReference>
<evidence type="ECO:0000256" key="1">
    <source>
        <dbReference type="ARBA" id="ARBA00022837"/>
    </source>
</evidence>
<dbReference type="Proteomes" id="UP001642484">
    <property type="component" value="Unassembled WGS sequence"/>
</dbReference>
<sequence>MPRATCTCSATSVKDPKTFCLNYVKRTRSSGNIWQPKRPEGGMEWQCAKLKAGAKDTPRAQVSKANDSLFVVPTPVRLSNRMLNTIRTKIKTAAYEGPQGHGFDVMFNRFDQDGSGSLTAREVRRALRRSLRIPEGTLSDQQIISLCAWLDIDGSGLVEIDDLVAFLSVEPQIEPPRLKSTVELEGQASNRSFELDCFVTPRRSQATQTRSKAPPLSKGLLSTLRSKMKAASYAGHLGCDLKALFSRFDHTGTGVLEEEQLRQVIRRAMRIAPSVISDAQIAKLCTMLDKEALGAIGIDTLVDFVSKDPERGGRNLHNE</sequence>
<protein>
    <recommendedName>
        <fullName evidence="2">EF-hand domain-containing protein</fullName>
    </recommendedName>
</protein>
<accession>A0ABP0SWW4</accession>
<dbReference type="InterPro" id="IPR002048">
    <property type="entry name" value="EF_hand_dom"/>
</dbReference>
<dbReference type="PROSITE" id="PS00018">
    <property type="entry name" value="EF_HAND_1"/>
    <property type="match status" value="2"/>
</dbReference>
<evidence type="ECO:0000259" key="2">
    <source>
        <dbReference type="PROSITE" id="PS50222"/>
    </source>
</evidence>
<name>A0ABP0SWW4_9DINO</name>
<keyword evidence="5" id="KW-1185">Reference proteome</keyword>
<dbReference type="PROSITE" id="PS50222">
    <property type="entry name" value="EF_HAND_2"/>
    <property type="match status" value="1"/>
</dbReference>
<reference evidence="4 5" key="1">
    <citation type="submission" date="2024-02" db="EMBL/GenBank/DDBJ databases">
        <authorList>
            <person name="Chen Y."/>
            <person name="Shah S."/>
            <person name="Dougan E. K."/>
            <person name="Thang M."/>
            <person name="Chan C."/>
        </authorList>
    </citation>
    <scope>NUCLEOTIDE SEQUENCE [LARGE SCALE GENOMIC DNA]</scope>
</reference>
<keyword evidence="1" id="KW-0106">Calcium</keyword>
<dbReference type="Gene3D" id="1.10.238.10">
    <property type="entry name" value="EF-hand"/>
    <property type="match status" value="2"/>
</dbReference>
<organism evidence="4 5">
    <name type="scientific">Durusdinium trenchii</name>
    <dbReference type="NCBI Taxonomy" id="1381693"/>
    <lineage>
        <taxon>Eukaryota</taxon>
        <taxon>Sar</taxon>
        <taxon>Alveolata</taxon>
        <taxon>Dinophyceae</taxon>
        <taxon>Suessiales</taxon>
        <taxon>Symbiodiniaceae</taxon>
        <taxon>Durusdinium</taxon>
    </lineage>
</organism>
<dbReference type="EMBL" id="CAXAMN010028561">
    <property type="protein sequence ID" value="CAK9116947.1"/>
    <property type="molecule type" value="Genomic_DNA"/>
</dbReference>
<comment type="caution">
    <text evidence="4">The sequence shown here is derived from an EMBL/GenBank/DDBJ whole genome shotgun (WGS) entry which is preliminary data.</text>
</comment>
<gene>
    <name evidence="3" type="ORF">CCMP2556_LOCUS54376</name>
    <name evidence="4" type="ORF">CCMP2556_LOCUS54401</name>
</gene>
<dbReference type="InterPro" id="IPR018247">
    <property type="entry name" value="EF_Hand_1_Ca_BS"/>
</dbReference>